<evidence type="ECO:0000259" key="9">
    <source>
        <dbReference type="PROSITE" id="PS51163"/>
    </source>
</evidence>
<feature type="region of interest" description="Disordered" evidence="8">
    <location>
        <begin position="1"/>
        <end position="23"/>
    </location>
</feature>
<comment type="subcellular location">
    <subcellularLocation>
        <location evidence="1">Cytoplasm</location>
    </subcellularLocation>
</comment>
<dbReference type="InterPro" id="IPR050156">
    <property type="entry name" value="TC-AMP_synthase_SUA5"/>
</dbReference>
<evidence type="ECO:0000256" key="4">
    <source>
        <dbReference type="ARBA" id="ARBA00015492"/>
    </source>
</evidence>
<dbReference type="InterPro" id="IPR017945">
    <property type="entry name" value="DHBP_synth_RibB-like_a/b_dom"/>
</dbReference>
<gene>
    <name evidence="10" type="ORF">NW762_013766</name>
</gene>
<dbReference type="PANTHER" id="PTHR17490:SF10">
    <property type="entry name" value="THREONYLCARBAMOYL-AMP SYNTHASE"/>
    <property type="match status" value="1"/>
</dbReference>
<keyword evidence="6" id="KW-0808">Transferase</keyword>
<dbReference type="Proteomes" id="UP001152049">
    <property type="component" value="Unassembled WGS sequence"/>
</dbReference>
<dbReference type="GO" id="GO:0000049">
    <property type="term" value="F:tRNA binding"/>
    <property type="evidence" value="ECO:0007669"/>
    <property type="project" value="TreeGrafter"/>
</dbReference>
<dbReference type="AlphaFoldDB" id="A0A9W8RK14"/>
<evidence type="ECO:0000313" key="11">
    <source>
        <dbReference type="Proteomes" id="UP001152049"/>
    </source>
</evidence>
<keyword evidence="11" id="KW-1185">Reference proteome</keyword>
<dbReference type="OrthoDB" id="4664297at2759"/>
<dbReference type="PANTHER" id="PTHR17490">
    <property type="entry name" value="SUA5"/>
    <property type="match status" value="1"/>
</dbReference>
<evidence type="ECO:0000256" key="6">
    <source>
        <dbReference type="ARBA" id="ARBA00022679"/>
    </source>
</evidence>
<protein>
    <recommendedName>
        <fullName evidence="4">Threonylcarbamoyl-AMP synthase</fullName>
        <ecNumber evidence="3">2.7.7.87</ecNumber>
    </recommendedName>
</protein>
<dbReference type="GO" id="GO:0003725">
    <property type="term" value="F:double-stranded RNA binding"/>
    <property type="evidence" value="ECO:0007669"/>
    <property type="project" value="InterPro"/>
</dbReference>
<dbReference type="GO" id="GO:0006450">
    <property type="term" value="P:regulation of translational fidelity"/>
    <property type="evidence" value="ECO:0007669"/>
    <property type="project" value="TreeGrafter"/>
</dbReference>
<dbReference type="Pfam" id="PF01300">
    <property type="entry name" value="Sua5_yciO_yrdC"/>
    <property type="match status" value="1"/>
</dbReference>
<organism evidence="10 11">
    <name type="scientific">Fusarium torreyae</name>
    <dbReference type="NCBI Taxonomy" id="1237075"/>
    <lineage>
        <taxon>Eukaryota</taxon>
        <taxon>Fungi</taxon>
        <taxon>Dikarya</taxon>
        <taxon>Ascomycota</taxon>
        <taxon>Pezizomycotina</taxon>
        <taxon>Sordariomycetes</taxon>
        <taxon>Hypocreomycetidae</taxon>
        <taxon>Hypocreales</taxon>
        <taxon>Nectriaceae</taxon>
        <taxon>Fusarium</taxon>
    </lineage>
</organism>
<comment type="similarity">
    <text evidence="2">Belongs to the SUA5 family.</text>
</comment>
<keyword evidence="5" id="KW-0963">Cytoplasm</keyword>
<dbReference type="Gene3D" id="3.90.870.10">
    <property type="entry name" value="DHBP synthase"/>
    <property type="match status" value="1"/>
</dbReference>
<dbReference type="InterPro" id="IPR006070">
    <property type="entry name" value="Sua5-like_dom"/>
</dbReference>
<dbReference type="EMBL" id="JAOQAZ010000044">
    <property type="protein sequence ID" value="KAJ4246022.1"/>
    <property type="molecule type" value="Genomic_DNA"/>
</dbReference>
<comment type="caution">
    <text evidence="10">The sequence shown here is derived from an EMBL/GenBank/DDBJ whole genome shotgun (WGS) entry which is preliminary data.</text>
</comment>
<evidence type="ECO:0000256" key="3">
    <source>
        <dbReference type="ARBA" id="ARBA00012584"/>
    </source>
</evidence>
<feature type="domain" description="YrdC-like" evidence="9">
    <location>
        <begin position="26"/>
        <end position="220"/>
    </location>
</feature>
<name>A0A9W8RK14_9HYPO</name>
<evidence type="ECO:0000256" key="1">
    <source>
        <dbReference type="ARBA" id="ARBA00004496"/>
    </source>
</evidence>
<dbReference type="PROSITE" id="PS51163">
    <property type="entry name" value="YRDC"/>
    <property type="match status" value="1"/>
</dbReference>
<comment type="catalytic activity">
    <reaction evidence="7">
        <text>L-threonine + hydrogencarbonate + ATP = L-threonylcarbamoyladenylate + diphosphate + H2O</text>
        <dbReference type="Rhea" id="RHEA:36407"/>
        <dbReference type="ChEBI" id="CHEBI:15377"/>
        <dbReference type="ChEBI" id="CHEBI:17544"/>
        <dbReference type="ChEBI" id="CHEBI:30616"/>
        <dbReference type="ChEBI" id="CHEBI:33019"/>
        <dbReference type="ChEBI" id="CHEBI:57926"/>
        <dbReference type="ChEBI" id="CHEBI:73682"/>
        <dbReference type="EC" id="2.7.7.87"/>
    </reaction>
</comment>
<dbReference type="EC" id="2.7.7.87" evidence="3"/>
<proteinExistence type="inferred from homology"/>
<accession>A0A9W8RK14</accession>
<evidence type="ECO:0000256" key="2">
    <source>
        <dbReference type="ARBA" id="ARBA00007663"/>
    </source>
</evidence>
<sequence length="260" mass="28581">MTSDNVASSLGASRVTPMPGELPDAKRDAARAFNVLKNGGIIIAPTDVGYGMMASSAEAIERVFAAKKRKVGHTMGIIGTYALHKKLHDVPPEKYNIIRTFTEELGLTIAFVAKIKESATALIPSPDKVMKNGTLGIAISEGPFQQELGRLNDENGLIMIGSSANLTEEGQKFCIEDIEPEILREADLVVNYGRQKWHLYARAGTILDLENERVLRIGANYESIREKLIDWFGWTVPEDPDYSMTGRKQVGFSIKLSPDT</sequence>
<dbReference type="GO" id="GO:0061710">
    <property type="term" value="F:L-threonylcarbamoyladenylate synthase"/>
    <property type="evidence" value="ECO:0007669"/>
    <property type="project" value="UniProtKB-EC"/>
</dbReference>
<dbReference type="GO" id="GO:0005737">
    <property type="term" value="C:cytoplasm"/>
    <property type="evidence" value="ECO:0007669"/>
    <property type="project" value="UniProtKB-SubCell"/>
</dbReference>
<evidence type="ECO:0000256" key="5">
    <source>
        <dbReference type="ARBA" id="ARBA00022490"/>
    </source>
</evidence>
<dbReference type="SUPFAM" id="SSF55821">
    <property type="entry name" value="YrdC/RibB"/>
    <property type="match status" value="1"/>
</dbReference>
<evidence type="ECO:0000256" key="8">
    <source>
        <dbReference type="SAM" id="MobiDB-lite"/>
    </source>
</evidence>
<evidence type="ECO:0000313" key="10">
    <source>
        <dbReference type="EMBL" id="KAJ4246022.1"/>
    </source>
</evidence>
<evidence type="ECO:0000256" key="7">
    <source>
        <dbReference type="ARBA" id="ARBA00048366"/>
    </source>
</evidence>
<feature type="compositionally biased region" description="Polar residues" evidence="8">
    <location>
        <begin position="1"/>
        <end position="11"/>
    </location>
</feature>
<reference evidence="10" key="1">
    <citation type="submission" date="2022-09" db="EMBL/GenBank/DDBJ databases">
        <title>Fusarium specimens isolated from Avocado Roots.</title>
        <authorList>
            <person name="Stajich J."/>
            <person name="Roper C."/>
            <person name="Heimlech-Rivalta G."/>
        </authorList>
    </citation>
    <scope>NUCLEOTIDE SEQUENCE</scope>
    <source>
        <strain evidence="10">CF00136</strain>
    </source>
</reference>